<dbReference type="AlphaFoldDB" id="A0A8S1N164"/>
<name>A0A8S1N164_PARPR</name>
<organism evidence="1 2">
    <name type="scientific">Paramecium primaurelia</name>
    <dbReference type="NCBI Taxonomy" id="5886"/>
    <lineage>
        <taxon>Eukaryota</taxon>
        <taxon>Sar</taxon>
        <taxon>Alveolata</taxon>
        <taxon>Ciliophora</taxon>
        <taxon>Intramacronucleata</taxon>
        <taxon>Oligohymenophorea</taxon>
        <taxon>Peniculida</taxon>
        <taxon>Parameciidae</taxon>
        <taxon>Paramecium</taxon>
    </lineage>
</organism>
<reference evidence="1" key="1">
    <citation type="submission" date="2021-01" db="EMBL/GenBank/DDBJ databases">
        <authorList>
            <consortium name="Genoscope - CEA"/>
            <person name="William W."/>
        </authorList>
    </citation>
    <scope>NUCLEOTIDE SEQUENCE</scope>
</reference>
<comment type="caution">
    <text evidence="1">The sequence shown here is derived from an EMBL/GenBank/DDBJ whole genome shotgun (WGS) entry which is preliminary data.</text>
</comment>
<gene>
    <name evidence="1" type="ORF">PPRIM_AZ9-3.1.T0740093</name>
</gene>
<evidence type="ECO:0000313" key="1">
    <source>
        <dbReference type="EMBL" id="CAD8085352.1"/>
    </source>
</evidence>
<keyword evidence="2" id="KW-1185">Reference proteome</keyword>
<dbReference type="EMBL" id="CAJJDM010000077">
    <property type="protein sequence ID" value="CAD8085352.1"/>
    <property type="molecule type" value="Genomic_DNA"/>
</dbReference>
<dbReference type="Proteomes" id="UP000688137">
    <property type="component" value="Unassembled WGS sequence"/>
</dbReference>
<accession>A0A8S1N164</accession>
<protein>
    <submittedName>
        <fullName evidence="1">Uncharacterized protein</fullName>
    </submittedName>
</protein>
<evidence type="ECO:0000313" key="2">
    <source>
        <dbReference type="Proteomes" id="UP000688137"/>
    </source>
</evidence>
<proteinExistence type="predicted"/>
<sequence>MNHIMVSEEPLYGKVELNPLNLTHNYKQKILLT</sequence>